<feature type="compositionally biased region" description="Basic and acidic residues" evidence="2">
    <location>
        <begin position="33"/>
        <end position="48"/>
    </location>
</feature>
<feature type="compositionally biased region" description="Basic and acidic residues" evidence="2">
    <location>
        <begin position="1"/>
        <end position="22"/>
    </location>
</feature>
<evidence type="ECO:0000259" key="3">
    <source>
        <dbReference type="Pfam" id="PF05532"/>
    </source>
</evidence>
<evidence type="ECO:0000256" key="1">
    <source>
        <dbReference type="ARBA" id="ARBA00009129"/>
    </source>
</evidence>
<protein>
    <submittedName>
        <fullName evidence="4">CsbD-like</fullName>
    </submittedName>
</protein>
<dbReference type="STRING" id="310782.SAMN05216499_1425"/>
<gene>
    <name evidence="4" type="ORF">SAMN05216499_1425</name>
</gene>
<proteinExistence type="inferred from homology"/>
<sequence>MSDSDKVEAKAEQAKGKAKETVGHAVGNESLEAEGRGDQAKGDVREAGQKLQDAAKNVFKHKD</sequence>
<feature type="region of interest" description="Disordered" evidence="2">
    <location>
        <begin position="1"/>
        <end position="63"/>
    </location>
</feature>
<dbReference type="OrthoDB" id="2143260at2"/>
<keyword evidence="5" id="KW-1185">Reference proteome</keyword>
<dbReference type="Gene3D" id="1.10.1470.10">
    <property type="entry name" value="YjbJ"/>
    <property type="match status" value="1"/>
</dbReference>
<evidence type="ECO:0000256" key="2">
    <source>
        <dbReference type="SAM" id="MobiDB-lite"/>
    </source>
</evidence>
<evidence type="ECO:0000313" key="4">
    <source>
        <dbReference type="EMBL" id="SHN34894.1"/>
    </source>
</evidence>
<dbReference type="EMBL" id="FRBI01000042">
    <property type="protein sequence ID" value="SHN34894.1"/>
    <property type="molecule type" value="Genomic_DNA"/>
</dbReference>
<dbReference type="Proteomes" id="UP000184111">
    <property type="component" value="Unassembled WGS sequence"/>
</dbReference>
<dbReference type="AlphaFoldDB" id="A0A1M7QT55"/>
<evidence type="ECO:0000313" key="5">
    <source>
        <dbReference type="Proteomes" id="UP000184111"/>
    </source>
</evidence>
<comment type="similarity">
    <text evidence="1">Belongs to the UPF0337 (CsbD) family.</text>
</comment>
<dbReference type="SUPFAM" id="SSF69047">
    <property type="entry name" value="Hypothetical protein YjbJ"/>
    <property type="match status" value="1"/>
</dbReference>
<dbReference type="InterPro" id="IPR008462">
    <property type="entry name" value="CsbD"/>
</dbReference>
<accession>A0A1M7QT55</accession>
<dbReference type="InterPro" id="IPR036629">
    <property type="entry name" value="YjbJ_sf"/>
</dbReference>
<dbReference type="RefSeq" id="WP_073502845.1">
    <property type="nucleotide sequence ID" value="NZ_FRBI01000042.1"/>
</dbReference>
<name>A0A1M7QT55_9ACTN</name>
<organism evidence="4 5">
    <name type="scientific">Actinacidiphila paucisporea</name>
    <dbReference type="NCBI Taxonomy" id="310782"/>
    <lineage>
        <taxon>Bacteria</taxon>
        <taxon>Bacillati</taxon>
        <taxon>Actinomycetota</taxon>
        <taxon>Actinomycetes</taxon>
        <taxon>Kitasatosporales</taxon>
        <taxon>Streptomycetaceae</taxon>
        <taxon>Actinacidiphila</taxon>
    </lineage>
</organism>
<feature type="domain" description="CsbD-like" evidence="3">
    <location>
        <begin position="5"/>
        <end position="56"/>
    </location>
</feature>
<dbReference type="Pfam" id="PF05532">
    <property type="entry name" value="CsbD"/>
    <property type="match status" value="1"/>
</dbReference>
<reference evidence="4 5" key="1">
    <citation type="submission" date="2016-11" db="EMBL/GenBank/DDBJ databases">
        <authorList>
            <person name="Jaros S."/>
            <person name="Januszkiewicz K."/>
            <person name="Wedrychowicz H."/>
        </authorList>
    </citation>
    <scope>NUCLEOTIDE SEQUENCE [LARGE SCALE GENOMIC DNA]</scope>
    <source>
        <strain evidence="4 5">CGMCC 4.2025</strain>
    </source>
</reference>